<feature type="region of interest" description="Disordered" evidence="1">
    <location>
        <begin position="223"/>
        <end position="317"/>
    </location>
</feature>
<dbReference type="AlphaFoldDB" id="A0AAV4HP11"/>
<evidence type="ECO:0000313" key="4">
    <source>
        <dbReference type="Proteomes" id="UP000762676"/>
    </source>
</evidence>
<comment type="caution">
    <text evidence="3">The sequence shown here is derived from an EMBL/GenBank/DDBJ whole genome shotgun (WGS) entry which is preliminary data.</text>
</comment>
<evidence type="ECO:0008006" key="5">
    <source>
        <dbReference type="Google" id="ProtNLM"/>
    </source>
</evidence>
<keyword evidence="2" id="KW-1133">Transmembrane helix</keyword>
<evidence type="ECO:0000256" key="2">
    <source>
        <dbReference type="SAM" id="Phobius"/>
    </source>
</evidence>
<keyword evidence="4" id="KW-1185">Reference proteome</keyword>
<dbReference type="EMBL" id="BMAT01005695">
    <property type="protein sequence ID" value="GFR98450.1"/>
    <property type="molecule type" value="Genomic_DNA"/>
</dbReference>
<feature type="compositionally biased region" description="Polar residues" evidence="1">
    <location>
        <begin position="273"/>
        <end position="317"/>
    </location>
</feature>
<dbReference type="Proteomes" id="UP000762676">
    <property type="component" value="Unassembled WGS sequence"/>
</dbReference>
<feature type="compositionally biased region" description="Polar residues" evidence="1">
    <location>
        <begin position="196"/>
        <end position="211"/>
    </location>
</feature>
<name>A0AAV4HP11_9GAST</name>
<keyword evidence="2" id="KW-0812">Transmembrane</keyword>
<evidence type="ECO:0000256" key="1">
    <source>
        <dbReference type="SAM" id="MobiDB-lite"/>
    </source>
</evidence>
<proteinExistence type="predicted"/>
<feature type="region of interest" description="Disordered" evidence="1">
    <location>
        <begin position="192"/>
        <end position="211"/>
    </location>
</feature>
<accession>A0AAV4HP11</accession>
<reference evidence="3 4" key="1">
    <citation type="journal article" date="2021" name="Elife">
        <title>Chloroplast acquisition without the gene transfer in kleptoplastic sea slugs, Plakobranchus ocellatus.</title>
        <authorList>
            <person name="Maeda T."/>
            <person name="Takahashi S."/>
            <person name="Yoshida T."/>
            <person name="Shimamura S."/>
            <person name="Takaki Y."/>
            <person name="Nagai Y."/>
            <person name="Toyoda A."/>
            <person name="Suzuki Y."/>
            <person name="Arimoto A."/>
            <person name="Ishii H."/>
            <person name="Satoh N."/>
            <person name="Nishiyama T."/>
            <person name="Hasebe M."/>
            <person name="Maruyama T."/>
            <person name="Minagawa J."/>
            <person name="Obokata J."/>
            <person name="Shigenobu S."/>
        </authorList>
    </citation>
    <scope>NUCLEOTIDE SEQUENCE [LARGE SCALE GENOMIC DNA]</scope>
</reference>
<protein>
    <recommendedName>
        <fullName evidence="5">Down syndrome cell adhesion molecule C-terminal domain-containing protein</fullName>
    </recommendedName>
</protein>
<organism evidence="3 4">
    <name type="scientific">Elysia marginata</name>
    <dbReference type="NCBI Taxonomy" id="1093978"/>
    <lineage>
        <taxon>Eukaryota</taxon>
        <taxon>Metazoa</taxon>
        <taxon>Spiralia</taxon>
        <taxon>Lophotrochozoa</taxon>
        <taxon>Mollusca</taxon>
        <taxon>Gastropoda</taxon>
        <taxon>Heterobranchia</taxon>
        <taxon>Euthyneura</taxon>
        <taxon>Panpulmonata</taxon>
        <taxon>Sacoglossa</taxon>
        <taxon>Placobranchoidea</taxon>
        <taxon>Plakobranchidae</taxon>
        <taxon>Elysia</taxon>
    </lineage>
</organism>
<keyword evidence="2" id="KW-0472">Membrane</keyword>
<feature type="transmembrane region" description="Helical" evidence="2">
    <location>
        <begin position="6"/>
        <end position="29"/>
    </location>
</feature>
<sequence>MADESVYVAIAIACVVALLVLAILIIYCMKRQQDKMNERIVRERRRREERQRRNFMRAQMVQPPSYEVSSRGVHQPTYPVEREIPWSPPPEYKELATPVPSLRQNQTVGIGGVHDRPMSNGYPPEYSEISSISRNVPPVFTYMPPGVSPLASNTAPIVSSNNRNMHANQNARLLHRSDSAIQVQVTPRTVLPDVVTSATGRSGSDRTNSTNYLAGEDARVNSIHAHPSTNNNRPAHNHDRSNFDPTFGRSPGPDSSGAAQTQIAQESYRHHGNTQWRLGSRPAGTQNEATRSSAEASGPNSRSKNQVTSQLQDLSLI</sequence>
<evidence type="ECO:0000313" key="3">
    <source>
        <dbReference type="EMBL" id="GFR98450.1"/>
    </source>
</evidence>
<gene>
    <name evidence="3" type="ORF">ElyMa_002769400</name>
</gene>